<accession>A0A022W7W9</accession>
<sequence length="101" mass="11185">GLWRILFIFFLNQTTVIGVACRCQHESGLSCTEMEYRVNSETQTQDVQGAADRVDNAKCPDCQVRQGMSHGPLGEKQKKKGLSCLTTTFAIVMRCSIVKGN</sequence>
<evidence type="ECO:0000313" key="2">
    <source>
        <dbReference type="EMBL" id="EZF54457.1"/>
    </source>
</evidence>
<organism evidence="2">
    <name type="scientific">Trichophyton rubrum CBS 288.86</name>
    <dbReference type="NCBI Taxonomy" id="1215330"/>
    <lineage>
        <taxon>Eukaryota</taxon>
        <taxon>Fungi</taxon>
        <taxon>Dikarya</taxon>
        <taxon>Ascomycota</taxon>
        <taxon>Pezizomycotina</taxon>
        <taxon>Eurotiomycetes</taxon>
        <taxon>Eurotiomycetidae</taxon>
        <taxon>Onygenales</taxon>
        <taxon>Arthrodermataceae</taxon>
        <taxon>Trichophyton</taxon>
    </lineage>
</organism>
<feature type="chain" id="PRO_5001510733" evidence="1">
    <location>
        <begin position="19"/>
        <end position="101"/>
    </location>
</feature>
<keyword evidence="1" id="KW-0732">Signal</keyword>
<dbReference type="AlphaFoldDB" id="A0A022W7W9"/>
<feature type="signal peptide" evidence="1">
    <location>
        <begin position="1"/>
        <end position="18"/>
    </location>
</feature>
<proteinExistence type="predicted"/>
<gene>
    <name evidence="2" type="ORF">H103_02742</name>
</gene>
<evidence type="ECO:0000256" key="1">
    <source>
        <dbReference type="SAM" id="SignalP"/>
    </source>
</evidence>
<reference evidence="2" key="1">
    <citation type="submission" date="2014-02" db="EMBL/GenBank/DDBJ databases">
        <title>The Genome Sequence of Trichophyton rubrum (morphotype fischeri) CBS 288.86.</title>
        <authorList>
            <consortium name="The Broad Institute Genomics Platform"/>
            <person name="Cuomo C.A."/>
            <person name="White T.C."/>
            <person name="Graser Y."/>
            <person name="Martinez-Rossi N."/>
            <person name="Heitman J."/>
            <person name="Young S.K."/>
            <person name="Zeng Q."/>
            <person name="Gargeya S."/>
            <person name="Abouelleil A."/>
            <person name="Alvarado L."/>
            <person name="Chapman S.B."/>
            <person name="Gainer-Dewar J."/>
            <person name="Goldberg J."/>
            <person name="Griggs A."/>
            <person name="Gujja S."/>
            <person name="Hansen M."/>
            <person name="Howarth C."/>
            <person name="Imamovic A."/>
            <person name="Larimer J."/>
            <person name="Martinez D."/>
            <person name="Murphy C."/>
            <person name="Pearson M.D."/>
            <person name="Persinoti G."/>
            <person name="Poon T."/>
            <person name="Priest M."/>
            <person name="Roberts A.D."/>
            <person name="Saif S."/>
            <person name="Shea T.D."/>
            <person name="Sykes S.N."/>
            <person name="Wortman J."/>
            <person name="Nusbaum C."/>
            <person name="Birren B."/>
        </authorList>
    </citation>
    <scope>NUCLEOTIDE SEQUENCE [LARGE SCALE GENOMIC DNA]</scope>
    <source>
        <strain evidence="2">CBS 288.86</strain>
    </source>
</reference>
<dbReference type="HOGENOM" id="CLU_2298519_0_0_1"/>
<dbReference type="Proteomes" id="UP000023758">
    <property type="component" value="Unassembled WGS sequence"/>
</dbReference>
<feature type="non-terminal residue" evidence="2">
    <location>
        <position position="1"/>
    </location>
</feature>
<dbReference type="EMBL" id="KK207784">
    <property type="protein sequence ID" value="EZF54457.1"/>
    <property type="molecule type" value="Genomic_DNA"/>
</dbReference>
<protein>
    <submittedName>
        <fullName evidence="2">Uncharacterized protein</fullName>
    </submittedName>
</protein>
<name>A0A022W7W9_TRIRU</name>